<evidence type="ECO:0000313" key="4">
    <source>
        <dbReference type="Proteomes" id="UP001148786"/>
    </source>
</evidence>
<keyword evidence="2" id="KW-0812">Transmembrane</keyword>
<evidence type="ECO:0000313" key="3">
    <source>
        <dbReference type="EMBL" id="KAJ3514092.1"/>
    </source>
</evidence>
<evidence type="ECO:0000256" key="1">
    <source>
        <dbReference type="SAM" id="MobiDB-lite"/>
    </source>
</evidence>
<protein>
    <submittedName>
        <fullName evidence="3">Uncharacterized protein</fullName>
    </submittedName>
</protein>
<feature type="region of interest" description="Disordered" evidence="1">
    <location>
        <begin position="187"/>
        <end position="233"/>
    </location>
</feature>
<comment type="caution">
    <text evidence="3">The sequence shown here is derived from an EMBL/GenBank/DDBJ whole genome shotgun (WGS) entry which is preliminary data.</text>
</comment>
<reference evidence="3" key="1">
    <citation type="submission" date="2022-07" db="EMBL/GenBank/DDBJ databases">
        <title>Genome Sequence of Agrocybe chaxingu.</title>
        <authorList>
            <person name="Buettner E."/>
        </authorList>
    </citation>
    <scope>NUCLEOTIDE SEQUENCE</scope>
    <source>
        <strain evidence="3">MP-N11</strain>
    </source>
</reference>
<feature type="transmembrane region" description="Helical" evidence="2">
    <location>
        <begin position="62"/>
        <end position="84"/>
    </location>
</feature>
<dbReference type="Proteomes" id="UP001148786">
    <property type="component" value="Unassembled WGS sequence"/>
</dbReference>
<keyword evidence="4" id="KW-1185">Reference proteome</keyword>
<proteinExistence type="predicted"/>
<feature type="transmembrane region" description="Helical" evidence="2">
    <location>
        <begin position="21"/>
        <end position="42"/>
    </location>
</feature>
<dbReference type="EMBL" id="JANKHO010000162">
    <property type="protein sequence ID" value="KAJ3514092.1"/>
    <property type="molecule type" value="Genomic_DNA"/>
</dbReference>
<dbReference type="AlphaFoldDB" id="A0A9W8KAZ3"/>
<evidence type="ECO:0000256" key="2">
    <source>
        <dbReference type="SAM" id="Phobius"/>
    </source>
</evidence>
<organism evidence="3 4">
    <name type="scientific">Agrocybe chaxingu</name>
    <dbReference type="NCBI Taxonomy" id="84603"/>
    <lineage>
        <taxon>Eukaryota</taxon>
        <taxon>Fungi</taxon>
        <taxon>Dikarya</taxon>
        <taxon>Basidiomycota</taxon>
        <taxon>Agaricomycotina</taxon>
        <taxon>Agaricomycetes</taxon>
        <taxon>Agaricomycetidae</taxon>
        <taxon>Agaricales</taxon>
        <taxon>Agaricineae</taxon>
        <taxon>Strophariaceae</taxon>
        <taxon>Agrocybe</taxon>
    </lineage>
</organism>
<feature type="compositionally biased region" description="Polar residues" evidence="1">
    <location>
        <begin position="207"/>
        <end position="217"/>
    </location>
</feature>
<name>A0A9W8KAZ3_9AGAR</name>
<keyword evidence="2" id="KW-1133">Transmembrane helix</keyword>
<sequence>MTVLKPKTWSDGRSALKWRNMYGIPIVMLPVVATAIHVALIFKFDAVQPADDLHCDTNDPLWIRFLGYAGVPFLLSLPSFYLAVRSIMRVIKTNQHLQRARSDSDDAFTSAPQSRSGSTRKKKFSLTPRSLRPTSGSKSATIIPHRGPIGQEIAGSVPLSQRFNLPFGRPSTSGADAAGQGKVMYTEREVGDHESSQFSIPAGNSADDLSSRVSGSFPTFAGSPRPRHRGAQP</sequence>
<keyword evidence="2" id="KW-0472">Membrane</keyword>
<gene>
    <name evidence="3" type="ORF">NLJ89_g2571</name>
</gene>
<accession>A0A9W8KAZ3</accession>
<dbReference type="OrthoDB" id="3256745at2759"/>
<feature type="region of interest" description="Disordered" evidence="1">
    <location>
        <begin position="101"/>
        <end position="145"/>
    </location>
</feature>